<keyword evidence="7" id="KW-1185">Reference proteome</keyword>
<dbReference type="Pfam" id="PF05132">
    <property type="entry name" value="RNA_pol_Rpc4"/>
    <property type="match status" value="1"/>
</dbReference>
<name>A0A267GBV4_9PLAT</name>
<keyword evidence="3" id="KW-0804">Transcription</keyword>
<feature type="compositionally biased region" description="Basic and acidic residues" evidence="5">
    <location>
        <begin position="152"/>
        <end position="161"/>
    </location>
</feature>
<feature type="compositionally biased region" description="Gly residues" evidence="5">
    <location>
        <begin position="192"/>
        <end position="204"/>
    </location>
</feature>
<evidence type="ECO:0000313" key="6">
    <source>
        <dbReference type="EMBL" id="PAA82844.1"/>
    </source>
</evidence>
<protein>
    <submittedName>
        <fullName evidence="6">Uncharacterized protein</fullName>
    </submittedName>
</protein>
<dbReference type="Proteomes" id="UP000215902">
    <property type="component" value="Unassembled WGS sequence"/>
</dbReference>
<evidence type="ECO:0000256" key="4">
    <source>
        <dbReference type="ARBA" id="ARBA00023242"/>
    </source>
</evidence>
<evidence type="ECO:0000256" key="1">
    <source>
        <dbReference type="ARBA" id="ARBA00004123"/>
    </source>
</evidence>
<organism evidence="6 7">
    <name type="scientific">Macrostomum lignano</name>
    <dbReference type="NCBI Taxonomy" id="282301"/>
    <lineage>
        <taxon>Eukaryota</taxon>
        <taxon>Metazoa</taxon>
        <taxon>Spiralia</taxon>
        <taxon>Lophotrochozoa</taxon>
        <taxon>Platyhelminthes</taxon>
        <taxon>Rhabditophora</taxon>
        <taxon>Macrostomorpha</taxon>
        <taxon>Macrostomida</taxon>
        <taxon>Macrostomidae</taxon>
        <taxon>Macrostomum</taxon>
    </lineage>
</organism>
<feature type="compositionally biased region" description="Low complexity" evidence="5">
    <location>
        <begin position="25"/>
        <end position="40"/>
    </location>
</feature>
<comment type="caution">
    <text evidence="6">The sequence shown here is derived from an EMBL/GenBank/DDBJ whole genome shotgun (WGS) entry which is preliminary data.</text>
</comment>
<feature type="compositionally biased region" description="Polar residues" evidence="5">
    <location>
        <begin position="41"/>
        <end position="50"/>
    </location>
</feature>
<dbReference type="STRING" id="282301.A0A267GBV4"/>
<dbReference type="GO" id="GO:0005666">
    <property type="term" value="C:RNA polymerase III complex"/>
    <property type="evidence" value="ECO:0007669"/>
    <property type="project" value="InterPro"/>
</dbReference>
<sequence>DVMSFNNSRQSGTGGSGDNGRRPADASAPTSSAAASASSSLLGGQTSMPTASGRLPSLRPTRDLTLGSSASGVVTSAAAPRTSVSANQAFVVPNFSVSSTASTPGANRRTFVPNLNAKSREKDKQPDRQKQAQKPKDSFNGAGRSSSSAKKPGKDQPDGKSNRPSHGNFVQTHSIFAEGLGGSERSTAGQARGRGFGGGGGGGRASSAAADEPVDVKVEPAIEIRQKAERAGRGDYFIADLRQGDLHPVRVPTPLVPQSHTGTGVSRIKIKEEPMEIDGVRASPTSAVETPAAETPADLLTRCSESGEFFTMQLPTVLPQPAVGQQRSSEAEGLERWPEGHIGFLQVLDTGEVRLLLDVGDDAEAVSFNVSLGADVDHLQELLLLQKLSDSGADQDSGNLHRLGRIDNRLVCSPDIDALLSTAASATVASNTSNNTSLAAAPLVTTTRLGVC</sequence>
<dbReference type="GO" id="GO:0042797">
    <property type="term" value="P:tRNA transcription by RNA polymerase III"/>
    <property type="evidence" value="ECO:0007669"/>
    <property type="project" value="TreeGrafter"/>
</dbReference>
<feature type="compositionally biased region" description="Basic and acidic residues" evidence="5">
    <location>
        <begin position="118"/>
        <end position="137"/>
    </location>
</feature>
<reference evidence="6 7" key="1">
    <citation type="submission" date="2017-06" db="EMBL/GenBank/DDBJ databases">
        <title>A platform for efficient transgenesis in Macrostomum lignano, a flatworm model organism for stem cell research.</title>
        <authorList>
            <person name="Berezikov E."/>
        </authorList>
    </citation>
    <scope>NUCLEOTIDE SEQUENCE [LARGE SCALE GENOMIC DNA]</scope>
    <source>
        <strain evidence="6">DV1</strain>
        <tissue evidence="6">Whole organism</tissue>
    </source>
</reference>
<evidence type="ECO:0000313" key="7">
    <source>
        <dbReference type="Proteomes" id="UP000215902"/>
    </source>
</evidence>
<dbReference type="PANTHER" id="PTHR13408:SF0">
    <property type="entry name" value="DNA-DIRECTED RNA POLYMERASE III SUBUNIT RPC4"/>
    <property type="match status" value="1"/>
</dbReference>
<evidence type="ECO:0000256" key="5">
    <source>
        <dbReference type="SAM" id="MobiDB-lite"/>
    </source>
</evidence>
<keyword evidence="2" id="KW-0240">DNA-directed RNA polymerase</keyword>
<dbReference type="InterPro" id="IPR007811">
    <property type="entry name" value="RPC4"/>
</dbReference>
<feature type="compositionally biased region" description="Low complexity" evidence="5">
    <location>
        <begin position="67"/>
        <end position="79"/>
    </location>
</feature>
<feature type="compositionally biased region" description="Polar residues" evidence="5">
    <location>
        <begin position="95"/>
        <end position="105"/>
    </location>
</feature>
<proteinExistence type="predicted"/>
<evidence type="ECO:0000256" key="3">
    <source>
        <dbReference type="ARBA" id="ARBA00023163"/>
    </source>
</evidence>
<feature type="compositionally biased region" description="Polar residues" evidence="5">
    <location>
        <begin position="1"/>
        <end position="11"/>
    </location>
</feature>
<feature type="region of interest" description="Disordered" evidence="5">
    <location>
        <begin position="1"/>
        <end position="168"/>
    </location>
</feature>
<accession>A0A267GBV4</accession>
<keyword evidence="4" id="KW-0539">Nucleus</keyword>
<dbReference type="GO" id="GO:0003677">
    <property type="term" value="F:DNA binding"/>
    <property type="evidence" value="ECO:0007669"/>
    <property type="project" value="InterPro"/>
</dbReference>
<gene>
    <name evidence="6" type="ORF">BOX15_Mlig019167g3</name>
</gene>
<dbReference type="AlphaFoldDB" id="A0A267GBV4"/>
<dbReference type="PANTHER" id="PTHR13408">
    <property type="entry name" value="DNA-DIRECTED RNA POLYMERASE III"/>
    <property type="match status" value="1"/>
</dbReference>
<dbReference type="EMBL" id="NIVC01000446">
    <property type="protein sequence ID" value="PAA82844.1"/>
    <property type="molecule type" value="Genomic_DNA"/>
</dbReference>
<dbReference type="OrthoDB" id="5836119at2759"/>
<comment type="subcellular location">
    <subcellularLocation>
        <location evidence="1">Nucleus</location>
    </subcellularLocation>
</comment>
<feature type="non-terminal residue" evidence="6">
    <location>
        <position position="1"/>
    </location>
</feature>
<feature type="region of interest" description="Disordered" evidence="5">
    <location>
        <begin position="181"/>
        <end position="212"/>
    </location>
</feature>
<evidence type="ECO:0000256" key="2">
    <source>
        <dbReference type="ARBA" id="ARBA00022478"/>
    </source>
</evidence>